<name>A0A0V0S4H7_9BILA</name>
<dbReference type="InterPro" id="IPR011022">
    <property type="entry name" value="Arrestin_C-like"/>
</dbReference>
<proteinExistence type="inferred from homology"/>
<evidence type="ECO:0000313" key="4">
    <source>
        <dbReference type="EMBL" id="KRX21592.1"/>
    </source>
</evidence>
<dbReference type="InterPro" id="IPR050357">
    <property type="entry name" value="Arrestin_domain-protein"/>
</dbReference>
<dbReference type="InterPro" id="IPR014756">
    <property type="entry name" value="Ig_E-set"/>
</dbReference>
<dbReference type="Pfam" id="PF00339">
    <property type="entry name" value="Arrestin_N"/>
    <property type="match status" value="1"/>
</dbReference>
<evidence type="ECO:0000259" key="2">
    <source>
        <dbReference type="Pfam" id="PF00339"/>
    </source>
</evidence>
<evidence type="ECO:0000259" key="3">
    <source>
        <dbReference type="Pfam" id="PF02752"/>
    </source>
</evidence>
<dbReference type="PANTHER" id="PTHR11188">
    <property type="entry name" value="ARRESTIN DOMAIN CONTAINING PROTEIN"/>
    <property type="match status" value="1"/>
</dbReference>
<dbReference type="AlphaFoldDB" id="A0A0V0S4H7"/>
<comment type="similarity">
    <text evidence="1">Belongs to the arrestin family.</text>
</comment>
<keyword evidence="5" id="KW-1185">Reference proteome</keyword>
<dbReference type="OrthoDB" id="2333384at2759"/>
<evidence type="ECO:0000256" key="1">
    <source>
        <dbReference type="ARBA" id="ARBA00005298"/>
    </source>
</evidence>
<organism evidence="4 5">
    <name type="scientific">Trichinella nelsoni</name>
    <dbReference type="NCBI Taxonomy" id="6336"/>
    <lineage>
        <taxon>Eukaryota</taxon>
        <taxon>Metazoa</taxon>
        <taxon>Ecdysozoa</taxon>
        <taxon>Nematoda</taxon>
        <taxon>Enoplea</taxon>
        <taxon>Dorylaimia</taxon>
        <taxon>Trichinellida</taxon>
        <taxon>Trichinellidae</taxon>
        <taxon>Trichinella</taxon>
    </lineage>
</organism>
<dbReference type="Pfam" id="PF02752">
    <property type="entry name" value="Arrestin_C"/>
    <property type="match status" value="1"/>
</dbReference>
<accession>A0A0V0S4H7</accession>
<dbReference type="Gene3D" id="2.60.40.640">
    <property type="match status" value="2"/>
</dbReference>
<protein>
    <submittedName>
        <fullName evidence="4">Arrestin domain-containing protein 15</fullName>
    </submittedName>
</protein>
<sequence length="311" mass="34808">MPTGQPSVSIFLDQNESTIKAGDTITGTLQLKYNSDEMEVTDIQVNVYGEAKASWVSKISDKIFDSSQTLIDQCDENTKCPHNAEDYQNSFHFHIPVDMPASVESKYGYIRYEINVSGTVIVKQVDGCFAGAVAVGPMRMKFAEKKITILGRVSKSNLCTLPPLLSETEDVFEELVCCFGQSSVKMLLQIPTWIMTAGDEVPVHVRLANSSNRQLKWFSLLLIQELHFSAQSRYEAVADRRQTSCSVCTVNLPDVAPHEPFDENIILNIPANILPSTFRPCVVMVKYKLFLRIRGSVFHEICLPIYLASKI</sequence>
<reference evidence="4 5" key="1">
    <citation type="submission" date="2015-01" db="EMBL/GenBank/DDBJ databases">
        <title>Evolution of Trichinella species and genotypes.</title>
        <authorList>
            <person name="Korhonen P.K."/>
            <person name="Edoardo P."/>
            <person name="Giuseppe L.R."/>
            <person name="Gasser R.B."/>
        </authorList>
    </citation>
    <scope>NUCLEOTIDE SEQUENCE [LARGE SCALE GENOMIC DNA]</scope>
    <source>
        <strain evidence="4">ISS37</strain>
    </source>
</reference>
<dbReference type="STRING" id="6336.A0A0V0S4H7"/>
<dbReference type="InterPro" id="IPR014752">
    <property type="entry name" value="Arrestin-like_C"/>
</dbReference>
<gene>
    <name evidence="4" type="primary">arrd-15</name>
    <name evidence="4" type="ORF">T07_1889</name>
</gene>
<dbReference type="SUPFAM" id="SSF81296">
    <property type="entry name" value="E set domains"/>
    <property type="match status" value="2"/>
</dbReference>
<feature type="domain" description="Arrestin-like N-terminal" evidence="2">
    <location>
        <begin position="9"/>
        <end position="117"/>
    </location>
</feature>
<dbReference type="GO" id="GO:0005737">
    <property type="term" value="C:cytoplasm"/>
    <property type="evidence" value="ECO:0007669"/>
    <property type="project" value="TreeGrafter"/>
</dbReference>
<dbReference type="InterPro" id="IPR011021">
    <property type="entry name" value="Arrestin-like_N"/>
</dbReference>
<feature type="domain" description="Arrestin C-terminal-like" evidence="3">
    <location>
        <begin position="183"/>
        <end position="307"/>
    </location>
</feature>
<evidence type="ECO:0000313" key="5">
    <source>
        <dbReference type="Proteomes" id="UP000054630"/>
    </source>
</evidence>
<dbReference type="PANTHER" id="PTHR11188:SF17">
    <property type="entry name" value="FI21816P1"/>
    <property type="match status" value="1"/>
</dbReference>
<comment type="caution">
    <text evidence="4">The sequence shown here is derived from an EMBL/GenBank/DDBJ whole genome shotgun (WGS) entry which is preliminary data.</text>
</comment>
<dbReference type="Proteomes" id="UP000054630">
    <property type="component" value="Unassembled WGS sequence"/>
</dbReference>
<dbReference type="EMBL" id="JYDL01000038">
    <property type="protein sequence ID" value="KRX21592.1"/>
    <property type="molecule type" value="Genomic_DNA"/>
</dbReference>
<dbReference type="GO" id="GO:0015031">
    <property type="term" value="P:protein transport"/>
    <property type="evidence" value="ECO:0007669"/>
    <property type="project" value="TreeGrafter"/>
</dbReference>